<feature type="chain" id="PRO_5035891147" evidence="1">
    <location>
        <begin position="24"/>
        <end position="54"/>
    </location>
</feature>
<reference evidence="2" key="1">
    <citation type="submission" date="2020-12" db="EMBL/GenBank/DDBJ databases">
        <title>WGS assembly of Carya illinoinensis cv. Pawnee.</title>
        <authorList>
            <person name="Platts A."/>
            <person name="Shu S."/>
            <person name="Wright S."/>
            <person name="Barry K."/>
            <person name="Edger P."/>
            <person name="Pires J.C."/>
            <person name="Schmutz J."/>
        </authorList>
    </citation>
    <scope>NUCLEOTIDE SEQUENCE</scope>
    <source>
        <tissue evidence="2">Leaf</tissue>
    </source>
</reference>
<keyword evidence="3" id="KW-1185">Reference proteome</keyword>
<dbReference type="AlphaFoldDB" id="A0A8T1RS68"/>
<proteinExistence type="predicted"/>
<dbReference type="Proteomes" id="UP000811609">
    <property type="component" value="Chromosome 1"/>
</dbReference>
<evidence type="ECO:0000313" key="3">
    <source>
        <dbReference type="Proteomes" id="UP000811609"/>
    </source>
</evidence>
<comment type="caution">
    <text evidence="2">The sequence shown here is derived from an EMBL/GenBank/DDBJ whole genome shotgun (WGS) entry which is preliminary data.</text>
</comment>
<organism evidence="2 3">
    <name type="scientific">Carya illinoinensis</name>
    <name type="common">Pecan</name>
    <dbReference type="NCBI Taxonomy" id="32201"/>
    <lineage>
        <taxon>Eukaryota</taxon>
        <taxon>Viridiplantae</taxon>
        <taxon>Streptophyta</taxon>
        <taxon>Embryophyta</taxon>
        <taxon>Tracheophyta</taxon>
        <taxon>Spermatophyta</taxon>
        <taxon>Magnoliopsida</taxon>
        <taxon>eudicotyledons</taxon>
        <taxon>Gunneridae</taxon>
        <taxon>Pentapetalae</taxon>
        <taxon>rosids</taxon>
        <taxon>fabids</taxon>
        <taxon>Fagales</taxon>
        <taxon>Juglandaceae</taxon>
        <taxon>Carya</taxon>
    </lineage>
</organism>
<protein>
    <submittedName>
        <fullName evidence="2">Uncharacterized protein</fullName>
    </submittedName>
</protein>
<sequence>MHIQCNMLQLLVTICVIFPSAKSFNQEKYNQNKKIDHQTLRILNLEDNSNYKEN</sequence>
<evidence type="ECO:0000313" key="2">
    <source>
        <dbReference type="EMBL" id="KAG6668892.1"/>
    </source>
</evidence>
<keyword evidence="1" id="KW-0732">Signal</keyword>
<evidence type="ECO:0000256" key="1">
    <source>
        <dbReference type="SAM" id="SignalP"/>
    </source>
</evidence>
<name>A0A8T1RS68_CARIL</name>
<dbReference type="EMBL" id="CM031809">
    <property type="protein sequence ID" value="KAG6668892.1"/>
    <property type="molecule type" value="Genomic_DNA"/>
</dbReference>
<gene>
    <name evidence="2" type="ORF">CIPAW_01G203900</name>
</gene>
<accession>A0A8T1RS68</accession>
<feature type="signal peptide" evidence="1">
    <location>
        <begin position="1"/>
        <end position="23"/>
    </location>
</feature>